<protein>
    <submittedName>
        <fullName evidence="2">Uncharacterized protein</fullName>
    </submittedName>
</protein>
<name>G3HWQ3_CRIGR</name>
<dbReference type="Proteomes" id="UP000001075">
    <property type="component" value="Unassembled WGS sequence"/>
</dbReference>
<proteinExistence type="predicted"/>
<dbReference type="EMBL" id="JH000837">
    <property type="protein sequence ID" value="EGW08443.1"/>
    <property type="molecule type" value="Genomic_DNA"/>
</dbReference>
<organism evidence="2 3">
    <name type="scientific">Cricetulus griseus</name>
    <name type="common">Chinese hamster</name>
    <name type="synonym">Cricetulus barabensis griseus</name>
    <dbReference type="NCBI Taxonomy" id="10029"/>
    <lineage>
        <taxon>Eukaryota</taxon>
        <taxon>Metazoa</taxon>
        <taxon>Chordata</taxon>
        <taxon>Craniata</taxon>
        <taxon>Vertebrata</taxon>
        <taxon>Euteleostomi</taxon>
        <taxon>Mammalia</taxon>
        <taxon>Eutheria</taxon>
        <taxon>Euarchontoglires</taxon>
        <taxon>Glires</taxon>
        <taxon>Rodentia</taxon>
        <taxon>Myomorpha</taxon>
        <taxon>Muroidea</taxon>
        <taxon>Cricetidae</taxon>
        <taxon>Cricetinae</taxon>
        <taxon>Cricetulus</taxon>
    </lineage>
</organism>
<reference evidence="3" key="1">
    <citation type="journal article" date="2011" name="Nat. Biotechnol.">
        <title>The genomic sequence of the Chinese hamster ovary (CHO)-K1 cell line.</title>
        <authorList>
            <person name="Xu X."/>
            <person name="Nagarajan H."/>
            <person name="Lewis N.E."/>
            <person name="Pan S."/>
            <person name="Cai Z."/>
            <person name="Liu X."/>
            <person name="Chen W."/>
            <person name="Xie M."/>
            <person name="Wang W."/>
            <person name="Hammond S."/>
            <person name="Andersen M.R."/>
            <person name="Neff N."/>
            <person name="Passarelli B."/>
            <person name="Koh W."/>
            <person name="Fan H.C."/>
            <person name="Wang J."/>
            <person name="Gui Y."/>
            <person name="Lee K.H."/>
            <person name="Betenbaugh M.J."/>
            <person name="Quake S.R."/>
            <person name="Famili I."/>
            <person name="Palsson B.O."/>
            <person name="Wang J."/>
        </authorList>
    </citation>
    <scope>NUCLEOTIDE SEQUENCE [LARGE SCALE GENOMIC DNA]</scope>
    <source>
        <strain evidence="3">CHO K1 cell line</strain>
    </source>
</reference>
<accession>G3HWQ3</accession>
<keyword evidence="1" id="KW-0472">Membrane</keyword>
<keyword evidence="1" id="KW-1133">Transmembrane helix</keyword>
<dbReference type="AlphaFoldDB" id="G3HWQ3"/>
<evidence type="ECO:0000256" key="1">
    <source>
        <dbReference type="SAM" id="Phobius"/>
    </source>
</evidence>
<dbReference type="InParanoid" id="G3HWQ3"/>
<evidence type="ECO:0000313" key="3">
    <source>
        <dbReference type="Proteomes" id="UP000001075"/>
    </source>
</evidence>
<evidence type="ECO:0000313" key="2">
    <source>
        <dbReference type="EMBL" id="EGW08443.1"/>
    </source>
</evidence>
<keyword evidence="1" id="KW-0812">Transmembrane</keyword>
<feature type="transmembrane region" description="Helical" evidence="1">
    <location>
        <begin position="54"/>
        <end position="74"/>
    </location>
</feature>
<sequence length="76" mass="8630">MTEAILTGPRRSPVDFTDFRPPSGKLPLRRNSDYIFAFLGITAFHPGNCYMQKVWDLLLFGGGSLAVFLLLFCLRY</sequence>
<gene>
    <name evidence="2" type="ORF">I79_015431</name>
</gene>